<dbReference type="Proteomes" id="UP000783686">
    <property type="component" value="Unassembled WGS sequence"/>
</dbReference>
<evidence type="ECO:0000259" key="1">
    <source>
        <dbReference type="Pfam" id="PF03016"/>
    </source>
</evidence>
<proteinExistence type="predicted"/>
<dbReference type="EMBL" id="CAJFDH010000006">
    <property type="protein sequence ID" value="CAD5229817.1"/>
    <property type="molecule type" value="Genomic_DNA"/>
</dbReference>
<dbReference type="AlphaFoldDB" id="A0A811LNF6"/>
<protein>
    <recommendedName>
        <fullName evidence="1">Exostosin GT47 domain-containing protein</fullName>
    </recommendedName>
</protein>
<evidence type="ECO:0000313" key="3">
    <source>
        <dbReference type="Proteomes" id="UP000614601"/>
    </source>
</evidence>
<sequence>MRTGTPFLALVLLFLVVYSALIYYNWNIWRIDYDKTENDAKQELIRLAKRVKIQEDKKKRFPERADIFAVQLTNSSSTKDTEPVGLLKYERKCPQFDVFSYPLQPNCSTWVRTLHQGLASSRYHTDQAHDVCVRCAVIDSLDQSRFALSRLEPEAKTILLVNDVVTSLPSNVIVFSQHFLNENGVYLDIPSKCNRSQLPDILYFDPKYILQIHIPNPYRNKPMFNTLIEKCTKNSTYHNIQCVVTDYPDDVLRNSAQFTMINYNTPHKYLKTLYLALKAGSIPIIIADNYRNLPLSDMIDWSRIALRIHPDRLALLFNTLQSIPSHLIKEYQRNGRFVFENHLCDSYGK</sequence>
<dbReference type="EMBL" id="CAJFCW020000006">
    <property type="protein sequence ID" value="CAG9127267.1"/>
    <property type="molecule type" value="Genomic_DNA"/>
</dbReference>
<accession>A0A811LNF6</accession>
<comment type="caution">
    <text evidence="2">The sequence shown here is derived from an EMBL/GenBank/DDBJ whole genome shotgun (WGS) entry which is preliminary data.</text>
</comment>
<reference evidence="2" key="1">
    <citation type="submission" date="2020-09" db="EMBL/GenBank/DDBJ databases">
        <authorList>
            <person name="Kikuchi T."/>
        </authorList>
    </citation>
    <scope>NUCLEOTIDE SEQUENCE</scope>
    <source>
        <strain evidence="2">SH1</strain>
    </source>
</reference>
<organism evidence="2 3">
    <name type="scientific">Bursaphelenchus okinawaensis</name>
    <dbReference type="NCBI Taxonomy" id="465554"/>
    <lineage>
        <taxon>Eukaryota</taxon>
        <taxon>Metazoa</taxon>
        <taxon>Ecdysozoa</taxon>
        <taxon>Nematoda</taxon>
        <taxon>Chromadorea</taxon>
        <taxon>Rhabditida</taxon>
        <taxon>Tylenchina</taxon>
        <taxon>Tylenchomorpha</taxon>
        <taxon>Aphelenchoidea</taxon>
        <taxon>Aphelenchoididae</taxon>
        <taxon>Bursaphelenchus</taxon>
    </lineage>
</organism>
<dbReference type="OrthoDB" id="5954868at2759"/>
<keyword evidence="3" id="KW-1185">Reference proteome</keyword>
<dbReference type="Proteomes" id="UP000614601">
    <property type="component" value="Unassembled WGS sequence"/>
</dbReference>
<evidence type="ECO:0000313" key="2">
    <source>
        <dbReference type="EMBL" id="CAD5229817.1"/>
    </source>
</evidence>
<dbReference type="Pfam" id="PF03016">
    <property type="entry name" value="Exostosin_GT47"/>
    <property type="match status" value="1"/>
</dbReference>
<feature type="domain" description="Exostosin GT47" evidence="1">
    <location>
        <begin position="217"/>
        <end position="322"/>
    </location>
</feature>
<gene>
    <name evidence="2" type="ORF">BOKJ2_LOCUS13825</name>
</gene>
<dbReference type="InterPro" id="IPR040911">
    <property type="entry name" value="Exostosin_GT47"/>
</dbReference>
<name>A0A811LNF6_9BILA</name>